<accession>A0A445JXZ0</accession>
<dbReference type="Gene3D" id="2.40.50.140">
    <property type="entry name" value="Nucleic acid-binding proteins"/>
    <property type="match status" value="1"/>
</dbReference>
<evidence type="ECO:0000313" key="2">
    <source>
        <dbReference type="Proteomes" id="UP000289340"/>
    </source>
</evidence>
<feature type="non-terminal residue" evidence="1">
    <location>
        <position position="1"/>
    </location>
</feature>
<comment type="caution">
    <text evidence="1">The sequence shown here is derived from an EMBL/GenBank/DDBJ whole genome shotgun (WGS) entry which is preliminary data.</text>
</comment>
<evidence type="ECO:0000313" key="1">
    <source>
        <dbReference type="EMBL" id="RZC03357.1"/>
    </source>
</evidence>
<proteinExistence type="predicted"/>
<sequence length="114" mass="12864">KCNILITVWEDYAIKLHDAIDKNLLLQEPLVVMLTLGKIKDVTDKYPLSVQNIKFGSKLYINADITEIHQFRQSLSVPFYCGGIIHDKDGSQSQSSQSNVVEKNFAECSGGQYR</sequence>
<keyword evidence="2" id="KW-1185">Reference proteome</keyword>
<name>A0A445JXZ0_GLYSO</name>
<protein>
    <submittedName>
        <fullName evidence="1">Uncharacterized protein</fullName>
    </submittedName>
</protein>
<organism evidence="1 2">
    <name type="scientific">Glycine soja</name>
    <name type="common">Wild soybean</name>
    <dbReference type="NCBI Taxonomy" id="3848"/>
    <lineage>
        <taxon>Eukaryota</taxon>
        <taxon>Viridiplantae</taxon>
        <taxon>Streptophyta</taxon>
        <taxon>Embryophyta</taxon>
        <taxon>Tracheophyta</taxon>
        <taxon>Spermatophyta</taxon>
        <taxon>Magnoliopsida</taxon>
        <taxon>eudicotyledons</taxon>
        <taxon>Gunneridae</taxon>
        <taxon>Pentapetalae</taxon>
        <taxon>rosids</taxon>
        <taxon>fabids</taxon>
        <taxon>Fabales</taxon>
        <taxon>Fabaceae</taxon>
        <taxon>Papilionoideae</taxon>
        <taxon>50 kb inversion clade</taxon>
        <taxon>NPAAA clade</taxon>
        <taxon>indigoferoid/millettioid clade</taxon>
        <taxon>Phaseoleae</taxon>
        <taxon>Glycine</taxon>
        <taxon>Glycine subgen. Soja</taxon>
    </lineage>
</organism>
<dbReference type="InterPro" id="IPR012340">
    <property type="entry name" value="NA-bd_OB-fold"/>
</dbReference>
<dbReference type="AlphaFoldDB" id="A0A445JXZ0"/>
<gene>
    <name evidence="1" type="ORF">D0Y65_018151</name>
</gene>
<dbReference type="EMBL" id="QZWG01000007">
    <property type="protein sequence ID" value="RZC03357.1"/>
    <property type="molecule type" value="Genomic_DNA"/>
</dbReference>
<dbReference type="Proteomes" id="UP000289340">
    <property type="component" value="Chromosome 7"/>
</dbReference>
<reference evidence="1 2" key="1">
    <citation type="submission" date="2018-09" db="EMBL/GenBank/DDBJ databases">
        <title>A high-quality reference genome of wild soybean provides a powerful tool to mine soybean genomes.</title>
        <authorList>
            <person name="Xie M."/>
            <person name="Chung C.Y.L."/>
            <person name="Li M.-W."/>
            <person name="Wong F.-L."/>
            <person name="Chan T.-F."/>
            <person name="Lam H.-M."/>
        </authorList>
    </citation>
    <scope>NUCLEOTIDE SEQUENCE [LARGE SCALE GENOMIC DNA]</scope>
    <source>
        <strain evidence="2">cv. W05</strain>
        <tissue evidence="1">Hypocotyl of etiolated seedlings</tissue>
    </source>
</reference>